<protein>
    <submittedName>
        <fullName evidence="3">Uncharacterized protein LOC106051145</fullName>
    </submittedName>
</protein>
<dbReference type="SUPFAM" id="SSF57184">
    <property type="entry name" value="Growth factor receptor domain"/>
    <property type="match status" value="1"/>
</dbReference>
<evidence type="ECO:0000313" key="2">
    <source>
        <dbReference type="Proteomes" id="UP001165740"/>
    </source>
</evidence>
<proteinExistence type="predicted"/>
<dbReference type="InterPro" id="IPR009030">
    <property type="entry name" value="Growth_fac_rcpt_cys_sf"/>
</dbReference>
<dbReference type="Gene3D" id="2.20.100.10">
    <property type="entry name" value="Thrombospondin type-1 (TSP1) repeat"/>
    <property type="match status" value="1"/>
</dbReference>
<organism evidence="2 3">
    <name type="scientific">Biomphalaria glabrata</name>
    <name type="common">Bloodfluke planorb</name>
    <name type="synonym">Freshwater snail</name>
    <dbReference type="NCBI Taxonomy" id="6526"/>
    <lineage>
        <taxon>Eukaryota</taxon>
        <taxon>Metazoa</taxon>
        <taxon>Spiralia</taxon>
        <taxon>Lophotrochozoa</taxon>
        <taxon>Mollusca</taxon>
        <taxon>Gastropoda</taxon>
        <taxon>Heterobranchia</taxon>
        <taxon>Euthyneura</taxon>
        <taxon>Panpulmonata</taxon>
        <taxon>Hygrophila</taxon>
        <taxon>Lymnaeoidea</taxon>
        <taxon>Planorbidae</taxon>
        <taxon>Biomphalaria</taxon>
    </lineage>
</organism>
<feature type="domain" description="Tyrosine-protein kinase ephrin type A/B receptor-like" evidence="1">
    <location>
        <begin position="483"/>
        <end position="523"/>
    </location>
</feature>
<dbReference type="RefSeq" id="XP_055890336.1">
    <property type="nucleotide sequence ID" value="XM_056034361.1"/>
</dbReference>
<dbReference type="Gene3D" id="2.10.50.10">
    <property type="entry name" value="Tumor Necrosis Factor Receptor, subunit A, domain 2"/>
    <property type="match status" value="2"/>
</dbReference>
<reference evidence="3" key="1">
    <citation type="submission" date="2025-08" db="UniProtKB">
        <authorList>
            <consortium name="RefSeq"/>
        </authorList>
    </citation>
    <scope>IDENTIFICATION</scope>
</reference>
<dbReference type="Proteomes" id="UP001165740">
    <property type="component" value="Chromosome 7"/>
</dbReference>
<dbReference type="InterPro" id="IPR011641">
    <property type="entry name" value="Tyr-kin_ephrin_A/B_rcpt-like"/>
</dbReference>
<dbReference type="CDD" id="cd00185">
    <property type="entry name" value="TNFRSF"/>
    <property type="match status" value="1"/>
</dbReference>
<dbReference type="InterPro" id="IPR036383">
    <property type="entry name" value="TSP1_rpt_sf"/>
</dbReference>
<accession>A0A9W3ASV9</accession>
<evidence type="ECO:0000259" key="1">
    <source>
        <dbReference type="Pfam" id="PF07699"/>
    </source>
</evidence>
<dbReference type="GeneID" id="106051145"/>
<sequence length="621" mass="69699">MLLPVTEYFKYFIVALPLNVVANVVLSFTGVTEVVVNNERKEDSGSSEMSRDLGVFKGIHIITVSRATYVSVVLHSPCPADKQRNWKVMFNSILPRSLFIDVYLWETVFYKSHEQYIVVVYKIPNQFFIILDGVSIHRTLGPDKYNETVLQRLYFSSVQIESRPGRHQLYSLNAHKFGAYLYGSETQEQTQLFMTPLGFVSQPAVRWGKFEGGTTEEEKCDAESRGKDVSEGDFIDNDCDFSVDEELKDGIDNDQDGKIDEDITLPFPRNGEWSGWEQWQCESIDGTLKNRSRSCTNPAPTKGGYDCEGPSAQSKTGNCQHVIQGIVDGEMVNVAVECLCDETLGNLSMAKLKRDCIPPPSPQGEPCKGNKELVGPENTCPKSCLKKEICRFERNSSLATQVTSEYAGRNLYADLEGCRSACQSEATCQGFTVSIKNPSSPDCWLFYHLIFGKENATYESYIQRCTMVCEPGYFSKEYNTRDYSTCTKCPKGTYKNFTSSGPCLLCPTNWTTPLVGSTSIKDCDIVFCPPGYFLNMDRKCQPCQLGTYKNIQGNEACLPCPADKMTATVSTTDQATLYWGLCHNIWRQVLVLWMTKEFSNVAQHCTGDCVTTYGDKFWCSG</sequence>
<name>A0A9W3ASV9_BIOGL</name>
<dbReference type="SMART" id="SM01411">
    <property type="entry name" value="Ephrin_rec_like"/>
    <property type="match status" value="2"/>
</dbReference>
<dbReference type="Pfam" id="PF07699">
    <property type="entry name" value="Ephrin_rec_like"/>
    <property type="match status" value="2"/>
</dbReference>
<dbReference type="AlphaFoldDB" id="A0A9W3ASV9"/>
<evidence type="ECO:0000313" key="3">
    <source>
        <dbReference type="RefSeq" id="XP_055890336.1"/>
    </source>
</evidence>
<keyword evidence="2" id="KW-1185">Reference proteome</keyword>
<dbReference type="OrthoDB" id="6051778at2759"/>
<feature type="domain" description="Tyrosine-protein kinase ephrin type A/B receptor-like" evidence="1">
    <location>
        <begin position="531"/>
        <end position="573"/>
    </location>
</feature>
<gene>
    <name evidence="3" type="primary">LOC106051145</name>
</gene>